<dbReference type="SUPFAM" id="SSF53098">
    <property type="entry name" value="Ribonuclease H-like"/>
    <property type="match status" value="1"/>
</dbReference>
<dbReference type="InterPro" id="IPR012337">
    <property type="entry name" value="RNaseH-like_sf"/>
</dbReference>
<protein>
    <recommendedName>
        <fullName evidence="1">Integrase catalytic domain-containing protein</fullName>
    </recommendedName>
</protein>
<proteinExistence type="predicted"/>
<dbReference type="PANTHER" id="PTHR37984:SF15">
    <property type="entry name" value="INTEGRASE CATALYTIC DOMAIN-CONTAINING PROTEIN"/>
    <property type="match status" value="1"/>
</dbReference>
<evidence type="ECO:0000313" key="2">
    <source>
        <dbReference type="EMBL" id="KAL1264142.1"/>
    </source>
</evidence>
<dbReference type="PANTHER" id="PTHR37984">
    <property type="entry name" value="PROTEIN CBG26694"/>
    <property type="match status" value="1"/>
</dbReference>
<keyword evidence="3" id="KW-1185">Reference proteome</keyword>
<dbReference type="Proteomes" id="UP001558613">
    <property type="component" value="Unassembled WGS sequence"/>
</dbReference>
<evidence type="ECO:0000259" key="1">
    <source>
        <dbReference type="PROSITE" id="PS50994"/>
    </source>
</evidence>
<sequence length="245" mass="27977">MTDIFSKFTLAIPTRDQRASTVAQILVTEWFCKFGVPGRLHSDQGRSFGSSLIQQLCQLYGVTRTHTTPYHPAGNGQCERFNRTMHNLLRTLPVSRKRDWASCLPQLVFCYNSTPHQSTGESPHFLMFSQDPLLPIDFLLGRVQESEAGTVHDWVREHQTRLQIAFDGARERLIGAASCRKEQHDQKVKEDPLHEGQRVYLRQLGVKGRHKIQDHWCSDVYQVLKAPKDRGVVYTVAPVNNLGKI</sequence>
<name>A0ABR3MGB9_9TELE</name>
<dbReference type="Pfam" id="PF00665">
    <property type="entry name" value="rve"/>
    <property type="match status" value="1"/>
</dbReference>
<evidence type="ECO:0000313" key="3">
    <source>
        <dbReference type="Proteomes" id="UP001558613"/>
    </source>
</evidence>
<dbReference type="InterPro" id="IPR036397">
    <property type="entry name" value="RNaseH_sf"/>
</dbReference>
<feature type="domain" description="Integrase catalytic" evidence="1">
    <location>
        <begin position="1"/>
        <end position="131"/>
    </location>
</feature>
<gene>
    <name evidence="2" type="ORF">QQF64_004497</name>
</gene>
<reference evidence="2 3" key="1">
    <citation type="submission" date="2023-09" db="EMBL/GenBank/DDBJ databases">
        <authorList>
            <person name="Wang M."/>
        </authorList>
    </citation>
    <scope>NUCLEOTIDE SEQUENCE [LARGE SCALE GENOMIC DNA]</scope>
    <source>
        <strain evidence="2">GT-2023</strain>
        <tissue evidence="2">Liver</tissue>
    </source>
</reference>
<accession>A0ABR3MGB9</accession>
<dbReference type="PROSITE" id="PS50994">
    <property type="entry name" value="INTEGRASE"/>
    <property type="match status" value="1"/>
</dbReference>
<comment type="caution">
    <text evidence="2">The sequence shown here is derived from an EMBL/GenBank/DDBJ whole genome shotgun (WGS) entry which is preliminary data.</text>
</comment>
<dbReference type="Gene3D" id="3.30.420.10">
    <property type="entry name" value="Ribonuclease H-like superfamily/Ribonuclease H"/>
    <property type="match status" value="1"/>
</dbReference>
<dbReference type="EMBL" id="JAYMGO010000012">
    <property type="protein sequence ID" value="KAL1264142.1"/>
    <property type="molecule type" value="Genomic_DNA"/>
</dbReference>
<organism evidence="2 3">
    <name type="scientific">Cirrhinus molitorella</name>
    <name type="common">mud carp</name>
    <dbReference type="NCBI Taxonomy" id="172907"/>
    <lineage>
        <taxon>Eukaryota</taxon>
        <taxon>Metazoa</taxon>
        <taxon>Chordata</taxon>
        <taxon>Craniata</taxon>
        <taxon>Vertebrata</taxon>
        <taxon>Euteleostomi</taxon>
        <taxon>Actinopterygii</taxon>
        <taxon>Neopterygii</taxon>
        <taxon>Teleostei</taxon>
        <taxon>Ostariophysi</taxon>
        <taxon>Cypriniformes</taxon>
        <taxon>Cyprinidae</taxon>
        <taxon>Labeoninae</taxon>
        <taxon>Labeonini</taxon>
        <taxon>Cirrhinus</taxon>
    </lineage>
</organism>
<dbReference type="InterPro" id="IPR001584">
    <property type="entry name" value="Integrase_cat-core"/>
</dbReference>
<dbReference type="InterPro" id="IPR050951">
    <property type="entry name" value="Retrovirus_Pol_polyprotein"/>
</dbReference>